<dbReference type="RefSeq" id="WP_068168100.1">
    <property type="nucleotide sequence ID" value="NZ_BAQB01000001.1"/>
</dbReference>
<dbReference type="Gene3D" id="1.10.579.10">
    <property type="entry name" value="DNA Cyclobutane Dipyrimidine Photolyase, subunit A, domain 3"/>
    <property type="match status" value="1"/>
</dbReference>
<dbReference type="InterPro" id="IPR002081">
    <property type="entry name" value="Cryptochrome/DNA_photolyase_1"/>
</dbReference>
<dbReference type="Proteomes" id="UP001062443">
    <property type="component" value="Unassembled WGS sequence"/>
</dbReference>
<dbReference type="PROSITE" id="PS00394">
    <property type="entry name" value="DNA_PHOTOLYASES_1_1"/>
    <property type="match status" value="1"/>
</dbReference>
<dbReference type="InterPro" id="IPR005101">
    <property type="entry name" value="Cryptochr/Photolyase_FAD-bd"/>
</dbReference>
<dbReference type="EMBL" id="BAQB01000001">
    <property type="protein sequence ID" value="GBR43556.1"/>
    <property type="molecule type" value="Genomic_DNA"/>
</dbReference>
<dbReference type="PROSITE" id="PS51257">
    <property type="entry name" value="PROKAR_LIPOPROTEIN"/>
    <property type="match status" value="1"/>
</dbReference>
<evidence type="ECO:0000256" key="1">
    <source>
        <dbReference type="ARBA" id="ARBA00001932"/>
    </source>
</evidence>
<comment type="caution">
    <text evidence="8">The sequence shown here is derived from an EMBL/GenBank/DDBJ whole genome shotgun (WGS) entry which is preliminary data.</text>
</comment>
<dbReference type="InterPro" id="IPR018394">
    <property type="entry name" value="DNA_photolyase_1_CS_C"/>
</dbReference>
<organism evidence="8 9">
    <name type="scientific">Neokomagataea tanensis NBRC 106556</name>
    <dbReference type="NCBI Taxonomy" id="1223519"/>
    <lineage>
        <taxon>Bacteria</taxon>
        <taxon>Pseudomonadati</taxon>
        <taxon>Pseudomonadota</taxon>
        <taxon>Alphaproteobacteria</taxon>
        <taxon>Acetobacterales</taxon>
        <taxon>Acetobacteraceae</taxon>
        <taxon>Neokomagataea</taxon>
    </lineage>
</organism>
<name>A0ABQ0QG22_9PROT</name>
<dbReference type="PANTHER" id="PTHR11455:SF9">
    <property type="entry name" value="CRYPTOCHROME CIRCADIAN CLOCK 5 ISOFORM X1"/>
    <property type="match status" value="1"/>
</dbReference>
<comment type="similarity">
    <text evidence="6">Belongs to the DNA photolyase family.</text>
</comment>
<proteinExistence type="inferred from homology"/>
<evidence type="ECO:0000313" key="8">
    <source>
        <dbReference type="EMBL" id="GBR43556.1"/>
    </source>
</evidence>
<keyword evidence="5 6" id="KW-0157">Chromophore</keyword>
<dbReference type="Pfam" id="PF03441">
    <property type="entry name" value="FAD_binding_7"/>
    <property type="match status" value="1"/>
</dbReference>
<keyword evidence="4 6" id="KW-0274">FAD</keyword>
<dbReference type="SUPFAM" id="SSF52425">
    <property type="entry name" value="Cryptochrome/photolyase, N-terminal domain"/>
    <property type="match status" value="1"/>
</dbReference>
<dbReference type="Gene3D" id="1.25.40.80">
    <property type="match status" value="1"/>
</dbReference>
<dbReference type="InterPro" id="IPR036134">
    <property type="entry name" value="Crypto/Photolyase_FAD-like_sf"/>
</dbReference>
<reference evidence="8" key="1">
    <citation type="submission" date="2013-04" db="EMBL/GenBank/DDBJ databases">
        <title>The genome sequencing project of 58 acetic acid bacteria.</title>
        <authorList>
            <person name="Okamoto-Kainuma A."/>
            <person name="Ishikawa M."/>
            <person name="Umino S."/>
            <person name="Koizumi Y."/>
            <person name="Shiwa Y."/>
            <person name="Yoshikawa H."/>
            <person name="Matsutani M."/>
            <person name="Matsushita K."/>
        </authorList>
    </citation>
    <scope>NUCLEOTIDE SEQUENCE</scope>
    <source>
        <strain evidence="8">NBRC 106556</strain>
    </source>
</reference>
<dbReference type="InterPro" id="IPR006050">
    <property type="entry name" value="DNA_photolyase_N"/>
</dbReference>
<dbReference type="InterPro" id="IPR014729">
    <property type="entry name" value="Rossmann-like_a/b/a_fold"/>
</dbReference>
<feature type="domain" description="Photolyase/cryptochrome alpha/beta" evidence="7">
    <location>
        <begin position="9"/>
        <end position="138"/>
    </location>
</feature>
<evidence type="ECO:0000256" key="2">
    <source>
        <dbReference type="ARBA" id="ARBA00001974"/>
    </source>
</evidence>
<dbReference type="PROSITE" id="PS51645">
    <property type="entry name" value="PHR_CRY_ALPHA_BETA"/>
    <property type="match status" value="1"/>
</dbReference>
<comment type="cofactor">
    <cofactor evidence="2">
        <name>FAD</name>
        <dbReference type="ChEBI" id="CHEBI:57692"/>
    </cofactor>
</comment>
<gene>
    <name evidence="8" type="ORF">AA106556_0134</name>
</gene>
<keyword evidence="9" id="KW-1185">Reference proteome</keyword>
<evidence type="ECO:0000256" key="5">
    <source>
        <dbReference type="ARBA" id="ARBA00022991"/>
    </source>
</evidence>
<evidence type="ECO:0000256" key="6">
    <source>
        <dbReference type="RuleBase" id="RU004182"/>
    </source>
</evidence>
<evidence type="ECO:0000256" key="4">
    <source>
        <dbReference type="ARBA" id="ARBA00022827"/>
    </source>
</evidence>
<sequence length="481" mass="53808">MSARCGGVNPVIVWFRHDVRLDDHPALMAAVATGCPVLCVYILDQTLDHVAARGAAYRWWLQGALASLRAQLQRYGGTLLTLVGDAQDVLPRLVSDVGAVSVFAHHRILEAEQAQDQHLVDGLARRGVGFQLEWGSVLRHPHDILTKERRAYRVYTAFWKVLQAIGAETPLAVPQNITFAPVPDDLLAGKRLDEASLRSVAPDWAAGFRASWRVDLDAGQQALELFLDDLCGAYDASRDYMAEEGTSRLSPYLASGMLSPRRLWDVVMRRGEGSKGAQVFLSELGWREFAQYTLFHTPSLPYENVNQKFHAMPWRNAVQDLKAWQMGQTGVPIVDAAMRQLWHTGWMHNRARMIVGSFLTKHLLMDWREGEAWFRDTLVDYDPASNAMNWQWVAGTGIDAAPFFRIFNPTLQAEKFDSEGVYIRRWVPELGALSGKALREPWNASATVLRSAGVELGRTYPRPIVGLPEGRDRALGALKAL</sequence>
<dbReference type="SUPFAM" id="SSF48173">
    <property type="entry name" value="Cryptochrome/photolyase FAD-binding domain"/>
    <property type="match status" value="1"/>
</dbReference>
<evidence type="ECO:0000313" key="9">
    <source>
        <dbReference type="Proteomes" id="UP001062443"/>
    </source>
</evidence>
<dbReference type="Pfam" id="PF00875">
    <property type="entry name" value="DNA_photolyase"/>
    <property type="match status" value="1"/>
</dbReference>
<comment type="cofactor">
    <cofactor evidence="1">
        <name>(6R)-5,10-methylene-5,6,7,8-tetrahydrofolate</name>
        <dbReference type="ChEBI" id="CHEBI:15636"/>
    </cofactor>
</comment>
<evidence type="ECO:0000256" key="3">
    <source>
        <dbReference type="ARBA" id="ARBA00022630"/>
    </source>
</evidence>
<dbReference type="PANTHER" id="PTHR11455">
    <property type="entry name" value="CRYPTOCHROME"/>
    <property type="match status" value="1"/>
</dbReference>
<dbReference type="InterPro" id="IPR036155">
    <property type="entry name" value="Crypto/Photolyase_N_sf"/>
</dbReference>
<protein>
    <submittedName>
        <fullName evidence="8">Deoxyribodipyrimidine photolyase</fullName>
    </submittedName>
</protein>
<dbReference type="PRINTS" id="PR00147">
    <property type="entry name" value="DNAPHOTLYASE"/>
</dbReference>
<accession>A0ABQ0QG22</accession>
<dbReference type="Gene3D" id="3.40.50.620">
    <property type="entry name" value="HUPs"/>
    <property type="match status" value="1"/>
</dbReference>
<evidence type="ECO:0000259" key="7">
    <source>
        <dbReference type="PROSITE" id="PS51645"/>
    </source>
</evidence>
<keyword evidence="3 6" id="KW-0285">Flavoprotein</keyword>